<dbReference type="AlphaFoldDB" id="C5LP42"/>
<proteinExistence type="predicted"/>
<sequence>LQVVLGLNGWIWVGMKPKQSGHIQSINFTQTEKGFQEVDQASRQAIALLCACIEALGSSFSEVTIDSMLGVVDAARRRGLEGKDFLIPEVALECANEAREVAAGRKVVNDDDGDEKMAEAS</sequence>
<dbReference type="OrthoDB" id="1650at2759"/>
<reference evidence="1 2" key="1">
    <citation type="submission" date="2008-07" db="EMBL/GenBank/DDBJ databases">
        <authorList>
            <person name="El-Sayed N."/>
            <person name="Caler E."/>
            <person name="Inman J."/>
            <person name="Amedeo P."/>
            <person name="Hass B."/>
            <person name="Wortman J."/>
        </authorList>
    </citation>
    <scope>NUCLEOTIDE SEQUENCE [LARGE SCALE GENOMIC DNA]</scope>
    <source>
        <strain evidence="2">ATCC 50983 / TXsc</strain>
    </source>
</reference>
<evidence type="ECO:0000313" key="2">
    <source>
        <dbReference type="Proteomes" id="UP000007800"/>
    </source>
</evidence>
<dbReference type="Proteomes" id="UP000007800">
    <property type="component" value="Unassembled WGS sequence"/>
</dbReference>
<name>C5LP42_PERM5</name>
<feature type="non-terminal residue" evidence="1">
    <location>
        <position position="1"/>
    </location>
</feature>
<evidence type="ECO:0000313" key="1">
    <source>
        <dbReference type="EMBL" id="EER01501.1"/>
    </source>
</evidence>
<protein>
    <submittedName>
        <fullName evidence="1">Uncharacterized protein</fullName>
    </submittedName>
</protein>
<dbReference type="EMBL" id="GG683978">
    <property type="protein sequence ID" value="EER01501.1"/>
    <property type="molecule type" value="Genomic_DNA"/>
</dbReference>
<dbReference type="SUPFAM" id="SSF54791">
    <property type="entry name" value="Eukaryotic type KH-domain (KH-domain type I)"/>
    <property type="match status" value="1"/>
</dbReference>
<gene>
    <name evidence="1" type="ORF">Pmar_PMAR013207</name>
</gene>
<dbReference type="CDD" id="cd22525">
    <property type="entry name" value="KH-I_Rrp4_eukar"/>
    <property type="match status" value="1"/>
</dbReference>
<dbReference type="RefSeq" id="XP_002768783.1">
    <property type="nucleotide sequence ID" value="XM_002768737.1"/>
</dbReference>
<dbReference type="InterPro" id="IPR036612">
    <property type="entry name" value="KH_dom_type_1_sf"/>
</dbReference>
<dbReference type="GO" id="GO:0003723">
    <property type="term" value="F:RNA binding"/>
    <property type="evidence" value="ECO:0007669"/>
    <property type="project" value="InterPro"/>
</dbReference>
<dbReference type="GeneID" id="9040016"/>
<dbReference type="InParanoid" id="C5LP42"/>
<keyword evidence="2" id="KW-1185">Reference proteome</keyword>
<accession>C5LP42</accession>
<organism evidence="2">
    <name type="scientific">Perkinsus marinus (strain ATCC 50983 / TXsc)</name>
    <dbReference type="NCBI Taxonomy" id="423536"/>
    <lineage>
        <taxon>Eukaryota</taxon>
        <taxon>Sar</taxon>
        <taxon>Alveolata</taxon>
        <taxon>Perkinsozoa</taxon>
        <taxon>Perkinsea</taxon>
        <taxon>Perkinsida</taxon>
        <taxon>Perkinsidae</taxon>
        <taxon>Perkinsus</taxon>
    </lineage>
</organism>